<evidence type="ECO:0000313" key="3">
    <source>
        <dbReference type="Proteomes" id="UP000199691"/>
    </source>
</evidence>
<gene>
    <name evidence="2" type="ORF">SAMN05421507_10349</name>
</gene>
<sequence>MSITELGAEQMHELPAKMIETWATNDGAAFSELFTEDATLILPNDIFLRGRDGIRGFMTQAFGGPYRGTRVFGEPLDARYLGEDAGVIVTQGGVLAPGDTAVAPERAIRATWVLARQDGRWLIAAYQNTPINA</sequence>
<dbReference type="STRING" id="641025.SAMN05421507_10349"/>
<dbReference type="AlphaFoldDB" id="A0A1H0KSU3"/>
<dbReference type="Pfam" id="PF14534">
    <property type="entry name" value="DUF4440"/>
    <property type="match status" value="1"/>
</dbReference>
<dbReference type="EMBL" id="FNIX01000003">
    <property type="protein sequence ID" value="SDO58810.1"/>
    <property type="molecule type" value="Genomic_DNA"/>
</dbReference>
<dbReference type="OrthoDB" id="582586at2"/>
<dbReference type="InterPro" id="IPR011944">
    <property type="entry name" value="Steroid_delta5-4_isomerase"/>
</dbReference>
<dbReference type="NCBIfam" id="TIGR02246">
    <property type="entry name" value="SgcJ/EcaC family oxidoreductase"/>
    <property type="match status" value="1"/>
</dbReference>
<evidence type="ECO:0000313" key="2">
    <source>
        <dbReference type="EMBL" id="SDO58810.1"/>
    </source>
</evidence>
<dbReference type="RefSeq" id="WP_090096823.1">
    <property type="nucleotide sequence ID" value="NZ_FNIX01000003.1"/>
</dbReference>
<proteinExistence type="predicted"/>
<keyword evidence="3" id="KW-1185">Reference proteome</keyword>
<accession>A0A1H0KSU3</accession>
<protein>
    <recommendedName>
        <fullName evidence="1">DUF4440 domain-containing protein</fullName>
    </recommendedName>
</protein>
<dbReference type="Proteomes" id="UP000199691">
    <property type="component" value="Unassembled WGS sequence"/>
</dbReference>
<dbReference type="CDD" id="cd00531">
    <property type="entry name" value="NTF2_like"/>
    <property type="match status" value="1"/>
</dbReference>
<feature type="domain" description="DUF4440" evidence="1">
    <location>
        <begin position="16"/>
        <end position="123"/>
    </location>
</feature>
<dbReference type="InterPro" id="IPR027843">
    <property type="entry name" value="DUF4440"/>
</dbReference>
<name>A0A1H0KSU3_9PSEU</name>
<dbReference type="SUPFAM" id="SSF54427">
    <property type="entry name" value="NTF2-like"/>
    <property type="match status" value="1"/>
</dbReference>
<reference evidence="3" key="1">
    <citation type="submission" date="2016-10" db="EMBL/GenBank/DDBJ databases">
        <authorList>
            <person name="Varghese N."/>
            <person name="Submissions S."/>
        </authorList>
    </citation>
    <scope>NUCLEOTIDE SEQUENCE [LARGE SCALE GENOMIC DNA]</scope>
    <source>
        <strain evidence="3">CGMCC 4.6609</strain>
    </source>
</reference>
<evidence type="ECO:0000259" key="1">
    <source>
        <dbReference type="Pfam" id="PF14534"/>
    </source>
</evidence>
<dbReference type="InterPro" id="IPR032710">
    <property type="entry name" value="NTF2-like_dom_sf"/>
</dbReference>
<dbReference type="Gene3D" id="3.10.450.50">
    <property type="match status" value="1"/>
</dbReference>
<organism evidence="2 3">
    <name type="scientific">Lentzea jiangxiensis</name>
    <dbReference type="NCBI Taxonomy" id="641025"/>
    <lineage>
        <taxon>Bacteria</taxon>
        <taxon>Bacillati</taxon>
        <taxon>Actinomycetota</taxon>
        <taxon>Actinomycetes</taxon>
        <taxon>Pseudonocardiales</taxon>
        <taxon>Pseudonocardiaceae</taxon>
        <taxon>Lentzea</taxon>
    </lineage>
</organism>